<accession>A0A938Y369</accession>
<keyword evidence="14 17" id="KW-0472">Membrane</keyword>
<dbReference type="InterPro" id="IPR005702">
    <property type="entry name" value="Wzc-like_C"/>
</dbReference>
<feature type="transmembrane region" description="Helical" evidence="17">
    <location>
        <begin position="14"/>
        <end position="34"/>
    </location>
</feature>
<dbReference type="InterPro" id="IPR032807">
    <property type="entry name" value="GNVR"/>
</dbReference>
<comment type="similarity">
    <text evidence="4">Belongs to the etk/wzc family.</text>
</comment>
<dbReference type="CDD" id="cd05387">
    <property type="entry name" value="BY-kinase"/>
    <property type="match status" value="1"/>
</dbReference>
<protein>
    <recommendedName>
        <fullName evidence="5">non-specific protein-tyrosine kinase</fullName>
        <ecNumber evidence="5">2.7.10.2</ecNumber>
    </recommendedName>
</protein>
<dbReference type="GO" id="GO:0005524">
    <property type="term" value="F:ATP binding"/>
    <property type="evidence" value="ECO:0007669"/>
    <property type="project" value="UniProtKB-KW"/>
</dbReference>
<evidence type="ECO:0000256" key="10">
    <source>
        <dbReference type="ARBA" id="ARBA00022741"/>
    </source>
</evidence>
<comment type="similarity">
    <text evidence="2">Belongs to the CpsC/CapA family.</text>
</comment>
<comment type="similarity">
    <text evidence="3">Belongs to the CpsD/CapB family.</text>
</comment>
<proteinExistence type="inferred from homology"/>
<evidence type="ECO:0000256" key="2">
    <source>
        <dbReference type="ARBA" id="ARBA00006683"/>
    </source>
</evidence>
<keyword evidence="11" id="KW-0418">Kinase</keyword>
<dbReference type="FunFam" id="3.40.50.300:FF:000527">
    <property type="entry name" value="Tyrosine-protein kinase etk"/>
    <property type="match status" value="1"/>
</dbReference>
<evidence type="ECO:0000256" key="11">
    <source>
        <dbReference type="ARBA" id="ARBA00022777"/>
    </source>
</evidence>
<dbReference type="Proteomes" id="UP000663791">
    <property type="component" value="Unassembled WGS sequence"/>
</dbReference>
<reference evidence="21" key="1">
    <citation type="submission" date="2021-01" db="EMBL/GenBank/DDBJ databases">
        <title>Novel species in genus Nocardioides.</title>
        <authorList>
            <person name="Zhang G."/>
        </authorList>
    </citation>
    <scope>NUCLEOTIDE SEQUENCE</scope>
    <source>
        <strain evidence="21">Zg-536</strain>
    </source>
</reference>
<dbReference type="Pfam" id="PF02706">
    <property type="entry name" value="Wzz"/>
    <property type="match status" value="1"/>
</dbReference>
<dbReference type="Pfam" id="PF13614">
    <property type="entry name" value="AAA_31"/>
    <property type="match status" value="1"/>
</dbReference>
<comment type="subcellular location">
    <subcellularLocation>
        <location evidence="1">Cell inner membrane</location>
        <topology evidence="1">Multi-pass membrane protein</topology>
    </subcellularLocation>
</comment>
<dbReference type="EMBL" id="JAERTX010000001">
    <property type="protein sequence ID" value="MBM9458390.1"/>
    <property type="molecule type" value="Genomic_DNA"/>
</dbReference>
<name>A0A938Y369_9ACTN</name>
<comment type="catalytic activity">
    <reaction evidence="16">
        <text>L-tyrosyl-[protein] + ATP = O-phospho-L-tyrosyl-[protein] + ADP + H(+)</text>
        <dbReference type="Rhea" id="RHEA:10596"/>
        <dbReference type="Rhea" id="RHEA-COMP:10136"/>
        <dbReference type="Rhea" id="RHEA-COMP:20101"/>
        <dbReference type="ChEBI" id="CHEBI:15378"/>
        <dbReference type="ChEBI" id="CHEBI:30616"/>
        <dbReference type="ChEBI" id="CHEBI:46858"/>
        <dbReference type="ChEBI" id="CHEBI:61978"/>
        <dbReference type="ChEBI" id="CHEBI:456216"/>
        <dbReference type="EC" id="2.7.10.2"/>
    </reaction>
</comment>
<evidence type="ECO:0000256" key="13">
    <source>
        <dbReference type="ARBA" id="ARBA00022989"/>
    </source>
</evidence>
<keyword evidence="8 21" id="KW-0808">Transferase</keyword>
<keyword evidence="13 17" id="KW-1133">Transmembrane helix</keyword>
<keyword evidence="12" id="KW-0067">ATP-binding</keyword>
<evidence type="ECO:0000256" key="8">
    <source>
        <dbReference type="ARBA" id="ARBA00022679"/>
    </source>
</evidence>
<evidence type="ECO:0000256" key="6">
    <source>
        <dbReference type="ARBA" id="ARBA00022475"/>
    </source>
</evidence>
<organism evidence="21 22">
    <name type="scientific">Nocardioides faecalis</name>
    <dbReference type="NCBI Taxonomy" id="2803858"/>
    <lineage>
        <taxon>Bacteria</taxon>
        <taxon>Bacillati</taxon>
        <taxon>Actinomycetota</taxon>
        <taxon>Actinomycetes</taxon>
        <taxon>Propionibacteriales</taxon>
        <taxon>Nocardioidaceae</taxon>
        <taxon>Nocardioides</taxon>
    </lineage>
</organism>
<dbReference type="InterPro" id="IPR025669">
    <property type="entry name" value="AAA_dom"/>
</dbReference>
<dbReference type="AlphaFoldDB" id="A0A938Y369"/>
<feature type="domain" description="AAA" evidence="19">
    <location>
        <begin position="265"/>
        <end position="399"/>
    </location>
</feature>
<evidence type="ECO:0000259" key="20">
    <source>
        <dbReference type="Pfam" id="PF13807"/>
    </source>
</evidence>
<evidence type="ECO:0000256" key="14">
    <source>
        <dbReference type="ARBA" id="ARBA00023136"/>
    </source>
</evidence>
<evidence type="ECO:0000256" key="5">
    <source>
        <dbReference type="ARBA" id="ARBA00011903"/>
    </source>
</evidence>
<keyword evidence="7" id="KW-0997">Cell inner membrane</keyword>
<evidence type="ECO:0000259" key="18">
    <source>
        <dbReference type="Pfam" id="PF02706"/>
    </source>
</evidence>
<keyword evidence="15" id="KW-0829">Tyrosine-protein kinase</keyword>
<dbReference type="Gene3D" id="3.40.50.300">
    <property type="entry name" value="P-loop containing nucleotide triphosphate hydrolases"/>
    <property type="match status" value="1"/>
</dbReference>
<dbReference type="Pfam" id="PF13807">
    <property type="entry name" value="GNVR"/>
    <property type="match status" value="1"/>
</dbReference>
<dbReference type="SUPFAM" id="SSF52540">
    <property type="entry name" value="P-loop containing nucleoside triphosphate hydrolases"/>
    <property type="match status" value="1"/>
</dbReference>
<dbReference type="InterPro" id="IPR003856">
    <property type="entry name" value="LPS_length_determ_N"/>
</dbReference>
<evidence type="ECO:0000256" key="17">
    <source>
        <dbReference type="SAM" id="Phobius"/>
    </source>
</evidence>
<dbReference type="GO" id="GO:0042802">
    <property type="term" value="F:identical protein binding"/>
    <property type="evidence" value="ECO:0007669"/>
    <property type="project" value="UniProtKB-ARBA"/>
</dbReference>
<evidence type="ECO:0000256" key="4">
    <source>
        <dbReference type="ARBA" id="ARBA00008883"/>
    </source>
</evidence>
<feature type="transmembrane region" description="Helical" evidence="17">
    <location>
        <begin position="176"/>
        <end position="197"/>
    </location>
</feature>
<evidence type="ECO:0000256" key="1">
    <source>
        <dbReference type="ARBA" id="ARBA00004429"/>
    </source>
</evidence>
<dbReference type="PANTHER" id="PTHR32309:SF13">
    <property type="entry name" value="FERRIC ENTEROBACTIN TRANSPORT PROTEIN FEPE"/>
    <property type="match status" value="1"/>
</dbReference>
<dbReference type="GO" id="GO:0004715">
    <property type="term" value="F:non-membrane spanning protein tyrosine kinase activity"/>
    <property type="evidence" value="ECO:0007669"/>
    <property type="project" value="UniProtKB-EC"/>
</dbReference>
<sequence>MELRDYLRVLRHRWVSIAIITAIGALVALGATALQAPRYASTASLFVTTSQADEAQLLQGGQFSAQRVKSYAELISSRELAQRVAADAGVDVDIASLSQSVSARAVLDTVNLEITVTHSDAHEAQLLAQSYAEQLSELVSELERPAGAREAPVKASIVDTASLDTDPVNPKPKQNIALGIVAGLLLGVGIAILRSVFDTRVRSADDIAAVIDRPVLGVIGFDPQSQSVPLVTDIPSHAPRAEAFRVLRTNLQFVDVDKQRRVFVITSAVPGEGKTSTAVNLAISLAQGGSKTLLVEADLRRPRAAQKLGLDGSIGVTTVLVGSIGWQDALINHASSGLDLLAAGAIPPNPAELIQSRAMGDLLESLRAQYDVVIVDAPPLLPVADAALLAASADGAILVARHGRTTRDQLSHAWERLDAVDAKVVGVVLNMVKGTSEKHGYGYGYGYAPSESES</sequence>
<dbReference type="EC" id="2.7.10.2" evidence="5"/>
<evidence type="ECO:0000256" key="9">
    <source>
        <dbReference type="ARBA" id="ARBA00022692"/>
    </source>
</evidence>
<evidence type="ECO:0000256" key="12">
    <source>
        <dbReference type="ARBA" id="ARBA00022840"/>
    </source>
</evidence>
<evidence type="ECO:0000256" key="3">
    <source>
        <dbReference type="ARBA" id="ARBA00007316"/>
    </source>
</evidence>
<dbReference type="NCBIfam" id="TIGR01007">
    <property type="entry name" value="eps_fam"/>
    <property type="match status" value="1"/>
</dbReference>
<dbReference type="GO" id="GO:0005886">
    <property type="term" value="C:plasma membrane"/>
    <property type="evidence" value="ECO:0007669"/>
    <property type="project" value="UniProtKB-SubCell"/>
</dbReference>
<dbReference type="InterPro" id="IPR027417">
    <property type="entry name" value="P-loop_NTPase"/>
</dbReference>
<comment type="caution">
    <text evidence="21">The sequence shown here is derived from an EMBL/GenBank/DDBJ whole genome shotgun (WGS) entry which is preliminary data.</text>
</comment>
<evidence type="ECO:0000256" key="15">
    <source>
        <dbReference type="ARBA" id="ARBA00023137"/>
    </source>
</evidence>
<keyword evidence="6" id="KW-1003">Cell membrane</keyword>
<evidence type="ECO:0000313" key="21">
    <source>
        <dbReference type="EMBL" id="MBM9458390.1"/>
    </source>
</evidence>
<dbReference type="InterPro" id="IPR050445">
    <property type="entry name" value="Bact_polysacc_biosynth/exp"/>
</dbReference>
<keyword evidence="10" id="KW-0547">Nucleotide-binding</keyword>
<feature type="domain" description="Polysaccharide chain length determinant N-terminal" evidence="18">
    <location>
        <begin position="2"/>
        <end position="87"/>
    </location>
</feature>
<keyword evidence="9 17" id="KW-0812">Transmembrane</keyword>
<gene>
    <name evidence="21" type="ORF">JK386_00560</name>
</gene>
<keyword evidence="22" id="KW-1185">Reference proteome</keyword>
<dbReference type="PANTHER" id="PTHR32309">
    <property type="entry name" value="TYROSINE-PROTEIN KINASE"/>
    <property type="match status" value="1"/>
</dbReference>
<evidence type="ECO:0000256" key="7">
    <source>
        <dbReference type="ARBA" id="ARBA00022519"/>
    </source>
</evidence>
<evidence type="ECO:0000313" key="22">
    <source>
        <dbReference type="Proteomes" id="UP000663791"/>
    </source>
</evidence>
<evidence type="ECO:0000259" key="19">
    <source>
        <dbReference type="Pfam" id="PF13614"/>
    </source>
</evidence>
<feature type="domain" description="Tyrosine-protein kinase G-rich" evidence="20">
    <location>
        <begin position="155"/>
        <end position="195"/>
    </location>
</feature>
<evidence type="ECO:0000256" key="16">
    <source>
        <dbReference type="ARBA" id="ARBA00051245"/>
    </source>
</evidence>